<keyword evidence="3" id="KW-1185">Reference proteome</keyword>
<feature type="region of interest" description="Disordered" evidence="1">
    <location>
        <begin position="453"/>
        <end position="481"/>
    </location>
</feature>
<sequence length="760" mass="82372">MHRMSGLTSSTRMSSKANPPPHRKKTRFLGVFSGFGQRSRSHSRSTPADIVPSPAPDEHPGPLQGGHVQEGGRNFLHSRSSHPPPTMHMEDSSKQRYGDVYNSLHSVRGTANYIGSVAHATLGTNSVTTIEQAVFLQGNKAILLWGSLPKQRDLSGQQSEYLEGSREDTILYAMSWGEDPNSGLALLIHGAAGLGKSTLARQLTHRLHATGRLAASVTLSGIPTDARGPESVVKLIVLCKGATVEDHFERFLKNVGDWILGGMGSKMPQYAFTHSNLCQQLPWSVTSATTSTVYAGTAGDVPHQARPPSSPSLRMGSTLEAILHSGQRLGENESLAGLYRQALVWLFPDSDGQGLARRYLGATLVLQQPLPLAEFSELVDLPAHAAEETQGALTALQIRRPVGEEGSPLVYPVNSIFHLSLLEYLQSTSASSGTAFRVSAFDAHSQLAKSCLKKLPDPPRKSGDRTSLHLTPEEKPGFPLKEEDYADNDAGRLMQDVAVALGPDAEVRSFPIPCLEVAVRLQPEGVEAWGALGWAYRNAAFLNKDIDAGEKAVLAYQNTLGIAETLEHSDRSSAMFSLATSLHTRFELIGQTGDLDRSISLHREVLALRPPGHEARADSLNRLAIALDSRLAITSSISDANKVIHLHGDARPPGHAHRFSALRSLASSLHSRFELKSPVEDLNKAISLCREHLELCPPGHVDRGNSLNSVAWVLLLRYEDQGDRRDLEESISLSRESITITPATHRLRTYVAIPGPAVAT</sequence>
<dbReference type="SUPFAM" id="SSF52540">
    <property type="entry name" value="P-loop containing nucleoside triphosphate hydrolases"/>
    <property type="match status" value="1"/>
</dbReference>
<comment type="caution">
    <text evidence="2">The sequence shown here is derived from an EMBL/GenBank/DDBJ whole genome shotgun (WGS) entry which is preliminary data.</text>
</comment>
<dbReference type="AlphaFoldDB" id="A0A4Y7TSF5"/>
<feature type="compositionally biased region" description="Basic and acidic residues" evidence="1">
    <location>
        <begin position="454"/>
        <end position="481"/>
    </location>
</feature>
<gene>
    <name evidence="2" type="ORF">FA13DRAFT_1810406</name>
</gene>
<evidence type="ECO:0000313" key="2">
    <source>
        <dbReference type="EMBL" id="TEB36828.1"/>
    </source>
</evidence>
<feature type="region of interest" description="Disordered" evidence="1">
    <location>
        <begin position="1"/>
        <end position="92"/>
    </location>
</feature>
<evidence type="ECO:0000256" key="1">
    <source>
        <dbReference type="SAM" id="MobiDB-lite"/>
    </source>
</evidence>
<dbReference type="STRING" id="71717.A0A4Y7TSF5"/>
<dbReference type="Proteomes" id="UP000298030">
    <property type="component" value="Unassembled WGS sequence"/>
</dbReference>
<dbReference type="InterPro" id="IPR027417">
    <property type="entry name" value="P-loop_NTPase"/>
</dbReference>
<name>A0A4Y7TSF5_COPMI</name>
<reference evidence="2 3" key="1">
    <citation type="journal article" date="2019" name="Nat. Ecol. Evol.">
        <title>Megaphylogeny resolves global patterns of mushroom evolution.</title>
        <authorList>
            <person name="Varga T."/>
            <person name="Krizsan K."/>
            <person name="Foldi C."/>
            <person name="Dima B."/>
            <person name="Sanchez-Garcia M."/>
            <person name="Sanchez-Ramirez S."/>
            <person name="Szollosi G.J."/>
            <person name="Szarkandi J.G."/>
            <person name="Papp V."/>
            <person name="Albert L."/>
            <person name="Andreopoulos W."/>
            <person name="Angelini C."/>
            <person name="Antonin V."/>
            <person name="Barry K.W."/>
            <person name="Bougher N.L."/>
            <person name="Buchanan P."/>
            <person name="Buyck B."/>
            <person name="Bense V."/>
            <person name="Catcheside P."/>
            <person name="Chovatia M."/>
            <person name="Cooper J."/>
            <person name="Damon W."/>
            <person name="Desjardin D."/>
            <person name="Finy P."/>
            <person name="Geml J."/>
            <person name="Haridas S."/>
            <person name="Hughes K."/>
            <person name="Justo A."/>
            <person name="Karasinski D."/>
            <person name="Kautmanova I."/>
            <person name="Kiss B."/>
            <person name="Kocsube S."/>
            <person name="Kotiranta H."/>
            <person name="LaButti K.M."/>
            <person name="Lechner B.E."/>
            <person name="Liimatainen K."/>
            <person name="Lipzen A."/>
            <person name="Lukacs Z."/>
            <person name="Mihaltcheva S."/>
            <person name="Morgado L.N."/>
            <person name="Niskanen T."/>
            <person name="Noordeloos M.E."/>
            <person name="Ohm R.A."/>
            <person name="Ortiz-Santana B."/>
            <person name="Ovrebo C."/>
            <person name="Racz N."/>
            <person name="Riley R."/>
            <person name="Savchenko A."/>
            <person name="Shiryaev A."/>
            <person name="Soop K."/>
            <person name="Spirin V."/>
            <person name="Szebenyi C."/>
            <person name="Tomsovsky M."/>
            <person name="Tulloss R.E."/>
            <person name="Uehling J."/>
            <person name="Grigoriev I.V."/>
            <person name="Vagvolgyi C."/>
            <person name="Papp T."/>
            <person name="Martin F.M."/>
            <person name="Miettinen O."/>
            <person name="Hibbett D.S."/>
            <person name="Nagy L.G."/>
        </authorList>
    </citation>
    <scope>NUCLEOTIDE SEQUENCE [LARGE SCALE GENOMIC DNA]</scope>
    <source>
        <strain evidence="2 3">FP101781</strain>
    </source>
</reference>
<protein>
    <recommendedName>
        <fullName evidence="4">TPR-like protein</fullName>
    </recommendedName>
</protein>
<evidence type="ECO:0000313" key="3">
    <source>
        <dbReference type="Proteomes" id="UP000298030"/>
    </source>
</evidence>
<feature type="compositionally biased region" description="Polar residues" evidence="1">
    <location>
        <begin position="1"/>
        <end position="17"/>
    </location>
</feature>
<dbReference type="Gene3D" id="1.25.40.10">
    <property type="entry name" value="Tetratricopeptide repeat domain"/>
    <property type="match status" value="1"/>
</dbReference>
<organism evidence="2 3">
    <name type="scientific">Coprinellus micaceus</name>
    <name type="common">Glistening ink-cap mushroom</name>
    <name type="synonym">Coprinus micaceus</name>
    <dbReference type="NCBI Taxonomy" id="71717"/>
    <lineage>
        <taxon>Eukaryota</taxon>
        <taxon>Fungi</taxon>
        <taxon>Dikarya</taxon>
        <taxon>Basidiomycota</taxon>
        <taxon>Agaricomycotina</taxon>
        <taxon>Agaricomycetes</taxon>
        <taxon>Agaricomycetidae</taxon>
        <taxon>Agaricales</taxon>
        <taxon>Agaricineae</taxon>
        <taxon>Psathyrellaceae</taxon>
        <taxon>Coprinellus</taxon>
    </lineage>
</organism>
<dbReference type="InterPro" id="IPR011990">
    <property type="entry name" value="TPR-like_helical_dom_sf"/>
</dbReference>
<proteinExistence type="predicted"/>
<evidence type="ECO:0008006" key="4">
    <source>
        <dbReference type="Google" id="ProtNLM"/>
    </source>
</evidence>
<dbReference type="OrthoDB" id="2942328at2759"/>
<dbReference type="EMBL" id="QPFP01000005">
    <property type="protein sequence ID" value="TEB36828.1"/>
    <property type="molecule type" value="Genomic_DNA"/>
</dbReference>
<accession>A0A4Y7TSF5</accession>